<keyword evidence="4" id="KW-0503">Monooxygenase</keyword>
<dbReference type="Gene3D" id="3.20.20.30">
    <property type="entry name" value="Luciferase-like domain"/>
    <property type="match status" value="1"/>
</dbReference>
<organism evidence="6 7">
    <name type="scientific">Mycolicibacterium septicum</name>
    <dbReference type="NCBI Taxonomy" id="98668"/>
    <lineage>
        <taxon>Bacteria</taxon>
        <taxon>Bacillati</taxon>
        <taxon>Actinomycetota</taxon>
        <taxon>Actinomycetes</taxon>
        <taxon>Mycobacteriales</taxon>
        <taxon>Mycobacteriaceae</taxon>
        <taxon>Mycolicibacterium</taxon>
    </lineage>
</organism>
<dbReference type="PANTHER" id="PTHR42847">
    <property type="entry name" value="ALKANESULFONATE MONOOXYGENASE"/>
    <property type="match status" value="1"/>
</dbReference>
<keyword evidence="7" id="KW-1185">Reference proteome</keyword>
<keyword evidence="1" id="KW-0285">Flavoprotein</keyword>
<dbReference type="InterPro" id="IPR050172">
    <property type="entry name" value="SsuD_RutA_monooxygenase"/>
</dbReference>
<dbReference type="SUPFAM" id="SSF51679">
    <property type="entry name" value="Bacterial luciferase-like"/>
    <property type="match status" value="1"/>
</dbReference>
<evidence type="ECO:0000259" key="5">
    <source>
        <dbReference type="Pfam" id="PF00296"/>
    </source>
</evidence>
<evidence type="ECO:0000256" key="4">
    <source>
        <dbReference type="ARBA" id="ARBA00023033"/>
    </source>
</evidence>
<keyword evidence="3" id="KW-0560">Oxidoreductase</keyword>
<evidence type="ECO:0000256" key="3">
    <source>
        <dbReference type="ARBA" id="ARBA00023002"/>
    </source>
</evidence>
<proteinExistence type="predicted"/>
<gene>
    <name evidence="6" type="ORF">ACK4CP_28935</name>
</gene>
<dbReference type="RefSeq" id="WP_409552557.1">
    <property type="nucleotide sequence ID" value="NZ_JBKBDE010000013.1"/>
</dbReference>
<evidence type="ECO:0000256" key="1">
    <source>
        <dbReference type="ARBA" id="ARBA00022630"/>
    </source>
</evidence>
<keyword evidence="2" id="KW-0288">FMN</keyword>
<comment type="caution">
    <text evidence="6">The sequence shown here is derived from an EMBL/GenBank/DDBJ whole genome shotgun (WGS) entry which is preliminary data.</text>
</comment>
<dbReference type="Pfam" id="PF00296">
    <property type="entry name" value="Bac_luciferase"/>
    <property type="match status" value="1"/>
</dbReference>
<dbReference type="Proteomes" id="UP001635817">
    <property type="component" value="Unassembled WGS sequence"/>
</dbReference>
<sequence>MEISIALPTFSEPGADVSDVTSIARHAEALGFDAVWAGDHLGTGAPFLESVVALSATAAVTDQLRLGFGVLLLGLRPQAWVAKQIGSLQLLSGGRVLLGVGVGGAPAAEWAAAGVPRRERGRRTDLMLQALPDLLSGNETELGTEAGTPTITLDPAAPMPPVWIGGASDAALRRAVRYGTGWLASLLSPEQMEQRRARLIEMADDHAVAPPRIGTTLFTALSGADHERSVRWLESLLVPRDVAERMMISSRCELEDKIGRYIEAGASHVVVNAGTQNLPAQYDVIGEIAATTLAQ</sequence>
<evidence type="ECO:0000313" key="6">
    <source>
        <dbReference type="EMBL" id="MFN6554447.1"/>
    </source>
</evidence>
<dbReference type="PANTHER" id="PTHR42847:SF4">
    <property type="entry name" value="ALKANESULFONATE MONOOXYGENASE-RELATED"/>
    <property type="match status" value="1"/>
</dbReference>
<name>A0ABW9M5H6_9MYCO</name>
<dbReference type="EMBL" id="JBKBDE010000013">
    <property type="protein sequence ID" value="MFN6554447.1"/>
    <property type="molecule type" value="Genomic_DNA"/>
</dbReference>
<protein>
    <submittedName>
        <fullName evidence="6">LLM class flavin-dependent oxidoreductase</fullName>
    </submittedName>
</protein>
<dbReference type="InterPro" id="IPR036661">
    <property type="entry name" value="Luciferase-like_sf"/>
</dbReference>
<accession>A0ABW9M5H6</accession>
<evidence type="ECO:0000256" key="2">
    <source>
        <dbReference type="ARBA" id="ARBA00022643"/>
    </source>
</evidence>
<dbReference type="InterPro" id="IPR011251">
    <property type="entry name" value="Luciferase-like_dom"/>
</dbReference>
<feature type="domain" description="Luciferase-like" evidence="5">
    <location>
        <begin position="1"/>
        <end position="230"/>
    </location>
</feature>
<evidence type="ECO:0000313" key="7">
    <source>
        <dbReference type="Proteomes" id="UP001635817"/>
    </source>
</evidence>
<reference evidence="6 7" key="1">
    <citation type="submission" date="2024-12" db="EMBL/GenBank/DDBJ databases">
        <title>The coexistence of Mycolicibacterium septicum and Mycolicibacterium nivoides in clinical samples.</title>
        <authorList>
            <person name="Wang C."/>
            <person name="Feng Y."/>
            <person name="Zong Z."/>
        </authorList>
    </citation>
    <scope>NUCLEOTIDE SEQUENCE [LARGE SCALE GENOMIC DNA]</scope>
    <source>
        <strain evidence="6 7">120310</strain>
    </source>
</reference>